<protein>
    <submittedName>
        <fullName evidence="1">Uncharacterized protein</fullName>
    </submittedName>
</protein>
<name>A0A512E1C9_9PROT</name>
<proteinExistence type="predicted"/>
<accession>A0A512E1C9</accession>
<dbReference type="EMBL" id="BJYZ01000043">
    <property type="protein sequence ID" value="GEO42525.1"/>
    <property type="molecule type" value="Genomic_DNA"/>
</dbReference>
<comment type="caution">
    <text evidence="1">The sequence shown here is derived from an EMBL/GenBank/DDBJ whole genome shotgun (WGS) entry which is preliminary data.</text>
</comment>
<dbReference type="RefSeq" id="WP_044436268.1">
    <property type="nucleotide sequence ID" value="NZ_BJYZ01000043.1"/>
</dbReference>
<sequence length="219" mass="23407">MIPIVFASLMTTPAKATVVYNWRTVSVERGVEMSGRIGFSEEAWFARRAVVDFLGFAQSPSGSPGDSRFIYPEENAEGEADLTPDVVDFSVFFSDMGIGGAVYLTLGENRVSSRLQLDMTFDSLGQPSGGFSANSEPASAHFVVFGNGNFWRAEYGSDGACQPRCQTTGFWELDQTTDPTRVTEPGGFLLVFSGALGLVALGMRSSGWPASGKPTKAPG</sequence>
<gene>
    <name evidence="1" type="ORF">SAE02_66730</name>
</gene>
<dbReference type="AlphaFoldDB" id="A0A512E1C9"/>
<reference evidence="1 2" key="1">
    <citation type="submission" date="2019-07" db="EMBL/GenBank/DDBJ databases">
        <title>Whole genome shotgun sequence of Skermanella aerolata NBRC 106429.</title>
        <authorList>
            <person name="Hosoyama A."/>
            <person name="Uohara A."/>
            <person name="Ohji S."/>
            <person name="Ichikawa N."/>
        </authorList>
    </citation>
    <scope>NUCLEOTIDE SEQUENCE [LARGE SCALE GENOMIC DNA]</scope>
    <source>
        <strain evidence="1 2">NBRC 106429</strain>
    </source>
</reference>
<evidence type="ECO:0000313" key="1">
    <source>
        <dbReference type="EMBL" id="GEO42525.1"/>
    </source>
</evidence>
<keyword evidence="2" id="KW-1185">Reference proteome</keyword>
<evidence type="ECO:0000313" key="2">
    <source>
        <dbReference type="Proteomes" id="UP000321523"/>
    </source>
</evidence>
<dbReference type="Proteomes" id="UP000321523">
    <property type="component" value="Unassembled WGS sequence"/>
</dbReference>
<organism evidence="1 2">
    <name type="scientific">Skermanella aerolata</name>
    <dbReference type="NCBI Taxonomy" id="393310"/>
    <lineage>
        <taxon>Bacteria</taxon>
        <taxon>Pseudomonadati</taxon>
        <taxon>Pseudomonadota</taxon>
        <taxon>Alphaproteobacteria</taxon>
        <taxon>Rhodospirillales</taxon>
        <taxon>Azospirillaceae</taxon>
        <taxon>Skermanella</taxon>
    </lineage>
</organism>